<protein>
    <recommendedName>
        <fullName evidence="4">SGNH/GDSL hydrolase family protein</fullName>
    </recommendedName>
</protein>
<dbReference type="AlphaFoldDB" id="A0A5M8P4W2"/>
<reference evidence="2 3" key="1">
    <citation type="submission" date="2019-03" db="EMBL/GenBank/DDBJ databases">
        <title>Single cell metagenomics reveals metabolic interactions within the superorganism composed of flagellate Streblomastix strix and complex community of Bacteroidetes bacteria on its surface.</title>
        <authorList>
            <person name="Treitli S.C."/>
            <person name="Kolisko M."/>
            <person name="Husnik F."/>
            <person name="Keeling P."/>
            <person name="Hampl V."/>
        </authorList>
    </citation>
    <scope>NUCLEOTIDE SEQUENCE [LARGE SCALE GENOMIC DNA]</scope>
    <source>
        <strain evidence="2">St1</strain>
    </source>
</reference>
<dbReference type="EMBL" id="SNRX01000002">
    <property type="protein sequence ID" value="KAA6303332.1"/>
    <property type="molecule type" value="Genomic_DNA"/>
</dbReference>
<gene>
    <name evidence="1" type="ORF">EZS26_000475</name>
    <name evidence="2" type="ORF">EZS26_000492</name>
</gene>
<dbReference type="Proteomes" id="UP000324575">
    <property type="component" value="Unassembled WGS sequence"/>
</dbReference>
<evidence type="ECO:0000313" key="3">
    <source>
        <dbReference type="Proteomes" id="UP000324575"/>
    </source>
</evidence>
<proteinExistence type="predicted"/>
<comment type="caution">
    <text evidence="2">The sequence shown here is derived from an EMBL/GenBank/DDBJ whole genome shotgun (WGS) entry which is preliminary data.</text>
</comment>
<evidence type="ECO:0008006" key="4">
    <source>
        <dbReference type="Google" id="ProtNLM"/>
    </source>
</evidence>
<evidence type="ECO:0000313" key="1">
    <source>
        <dbReference type="EMBL" id="KAA6303315.1"/>
    </source>
</evidence>
<sequence length="312" mass="36585">MKKFISKIVFLFLPFGILSLSLDIYVSNQLRKSHINGDIEVWNDIYDGKAGCEIAIYGSSRATRHINPLILEDSLNQTGYNFGIDGHHFEMQYFRHTEFTKYDQPPKTIILSVDIFSLGRRYDLYNSQQFLPFMFWNKTVYEYTSDYKGYSSLDYFVPLIRYIGNGEIIHSLIKNPNSPQINQKGFKGMERTWSDDFVKAKMGKDKYVIQYDAATISLFHQFIKECKDTGTELILLYTPEYIDGQNFVENRNVLIDLYKNIAQEYDLLYLDYSDDELCYQKDFFYNGEHLNSKGADLFTKKLASDLKKLRTE</sequence>
<dbReference type="SUPFAM" id="SSF52266">
    <property type="entry name" value="SGNH hydrolase"/>
    <property type="match status" value="1"/>
</dbReference>
<name>A0A5M8P4W2_9BACT</name>
<dbReference type="InterPro" id="IPR036514">
    <property type="entry name" value="SGNH_hydro_sf"/>
</dbReference>
<dbReference type="Gene3D" id="3.40.50.1110">
    <property type="entry name" value="SGNH hydrolase"/>
    <property type="match status" value="1"/>
</dbReference>
<dbReference type="EMBL" id="SNRX01000002">
    <property type="protein sequence ID" value="KAA6303315.1"/>
    <property type="molecule type" value="Genomic_DNA"/>
</dbReference>
<organism evidence="2 3">
    <name type="scientific">Candidatus Ordinivivax streblomastigis</name>
    <dbReference type="NCBI Taxonomy" id="2540710"/>
    <lineage>
        <taxon>Bacteria</taxon>
        <taxon>Pseudomonadati</taxon>
        <taxon>Bacteroidota</taxon>
        <taxon>Bacteroidia</taxon>
        <taxon>Bacteroidales</taxon>
        <taxon>Candidatus Ordinivivax</taxon>
    </lineage>
</organism>
<evidence type="ECO:0000313" key="2">
    <source>
        <dbReference type="EMBL" id="KAA6303332.1"/>
    </source>
</evidence>
<dbReference type="GO" id="GO:0016788">
    <property type="term" value="F:hydrolase activity, acting on ester bonds"/>
    <property type="evidence" value="ECO:0007669"/>
    <property type="project" value="UniProtKB-ARBA"/>
</dbReference>
<accession>A0A5M8P4W2</accession>